<dbReference type="SUPFAM" id="SSF49562">
    <property type="entry name" value="C2 domain (Calcium/lipid-binding domain, CaLB)"/>
    <property type="match status" value="2"/>
</dbReference>
<evidence type="ECO:0000256" key="3">
    <source>
        <dbReference type="ARBA" id="ARBA00022525"/>
    </source>
</evidence>
<feature type="domain" description="C2" evidence="14">
    <location>
        <begin position="663"/>
        <end position="804"/>
    </location>
</feature>
<dbReference type="InterPro" id="IPR001881">
    <property type="entry name" value="EGF-like_Ca-bd_dom"/>
</dbReference>
<dbReference type="InterPro" id="IPR049883">
    <property type="entry name" value="NOTCH1_EGF-like"/>
</dbReference>
<dbReference type="PROSITE" id="PS01186">
    <property type="entry name" value="EGF_2"/>
    <property type="match status" value="4"/>
</dbReference>
<dbReference type="PROSITE" id="PS50026">
    <property type="entry name" value="EGF_3"/>
    <property type="match status" value="4"/>
</dbReference>
<evidence type="ECO:0000256" key="2">
    <source>
        <dbReference type="ARBA" id="ARBA00006127"/>
    </source>
</evidence>
<dbReference type="EMBL" id="VEVO01000003">
    <property type="protein sequence ID" value="KAF0043914.1"/>
    <property type="molecule type" value="Genomic_DNA"/>
</dbReference>
<protein>
    <recommendedName>
        <fullName evidence="11">Developmental arteries and neural crest EGF-like protein</fullName>
    </recommendedName>
</protein>
<dbReference type="Proteomes" id="UP000438429">
    <property type="component" value="Unassembled WGS sequence"/>
</dbReference>
<evidence type="ECO:0000256" key="9">
    <source>
        <dbReference type="ARBA" id="ARBA00023157"/>
    </source>
</evidence>
<evidence type="ECO:0000256" key="11">
    <source>
        <dbReference type="ARBA" id="ARBA00079111"/>
    </source>
</evidence>
<dbReference type="FunFam" id="2.10.25.10:FF:000240">
    <property type="entry name" value="Vitamin K-dependent protein S"/>
    <property type="match status" value="1"/>
</dbReference>
<keyword evidence="4" id="KW-0272">Extracellular matrix</keyword>
<feature type="region of interest" description="Disordered" evidence="13">
    <location>
        <begin position="465"/>
        <end position="499"/>
    </location>
</feature>
<evidence type="ECO:0000256" key="10">
    <source>
        <dbReference type="ARBA" id="ARBA00023180"/>
    </source>
</evidence>
<keyword evidence="3" id="KW-0964">Secreted</keyword>
<feature type="domain" description="EGF-like" evidence="15">
    <location>
        <begin position="213"/>
        <end position="251"/>
    </location>
</feature>
<dbReference type="InterPro" id="IPR055088">
    <property type="entry name" value="Fibulin_C"/>
</dbReference>
<comment type="caution">
    <text evidence="16">The sequence shown here is derived from an EMBL/GenBank/DDBJ whole genome shotgun (WGS) entry which is preliminary data.</text>
</comment>
<dbReference type="Pfam" id="PF22914">
    <property type="entry name" value="Fibulin_C"/>
    <property type="match status" value="1"/>
</dbReference>
<keyword evidence="8" id="KW-0106">Calcium</keyword>
<evidence type="ECO:0000256" key="13">
    <source>
        <dbReference type="SAM" id="MobiDB-lite"/>
    </source>
</evidence>
<dbReference type="PROSITE" id="PS01187">
    <property type="entry name" value="EGF_CA"/>
    <property type="match status" value="2"/>
</dbReference>
<evidence type="ECO:0000256" key="8">
    <source>
        <dbReference type="ARBA" id="ARBA00022837"/>
    </source>
</evidence>
<dbReference type="GO" id="GO:0005509">
    <property type="term" value="F:calcium ion binding"/>
    <property type="evidence" value="ECO:0007669"/>
    <property type="project" value="InterPro"/>
</dbReference>
<name>A0A6A4TL34_SCOMX</name>
<comment type="subcellular location">
    <subcellularLocation>
        <location evidence="1">Secreted</location>
        <location evidence="1">Extracellular space</location>
        <location evidence="1">Extracellular matrix</location>
    </subcellularLocation>
</comment>
<dbReference type="PROSITE" id="PS50004">
    <property type="entry name" value="C2"/>
    <property type="match status" value="1"/>
</dbReference>
<dbReference type="GO" id="GO:0005615">
    <property type="term" value="C:extracellular space"/>
    <property type="evidence" value="ECO:0007669"/>
    <property type="project" value="UniProtKB-ARBA"/>
</dbReference>
<reference evidence="16 17" key="1">
    <citation type="submission" date="2019-06" db="EMBL/GenBank/DDBJ databases">
        <title>Draft genomes of female and male turbot (Scophthalmus maximus).</title>
        <authorList>
            <person name="Xu H."/>
            <person name="Xu X.-W."/>
            <person name="Shao C."/>
            <person name="Chen S."/>
        </authorList>
    </citation>
    <scope>NUCLEOTIDE SEQUENCE [LARGE SCALE GENOMIC DNA]</scope>
    <source>
        <strain evidence="16">Ysfricsl-2016a</strain>
        <tissue evidence="16">Blood</tissue>
    </source>
</reference>
<dbReference type="Pfam" id="PF12662">
    <property type="entry name" value="cEGF"/>
    <property type="match status" value="1"/>
</dbReference>
<dbReference type="FunFam" id="2.10.25.10:FF:000005">
    <property type="entry name" value="Fibrillin 2"/>
    <property type="match status" value="1"/>
</dbReference>
<dbReference type="PANTHER" id="PTHR46887:SF1">
    <property type="entry name" value="TANDEM C2 DOMAINS NUCLEAR PROTEIN"/>
    <property type="match status" value="1"/>
</dbReference>
<keyword evidence="7" id="KW-0677">Repeat</keyword>
<dbReference type="GO" id="GO:0005634">
    <property type="term" value="C:nucleus"/>
    <property type="evidence" value="ECO:0007669"/>
    <property type="project" value="InterPro"/>
</dbReference>
<dbReference type="PROSITE" id="PS00010">
    <property type="entry name" value="ASX_HYDROXYL"/>
    <property type="match status" value="4"/>
</dbReference>
<feature type="domain" description="EGF-like" evidence="15">
    <location>
        <begin position="174"/>
        <end position="212"/>
    </location>
</feature>
<dbReference type="InterPro" id="IPR009030">
    <property type="entry name" value="Growth_fac_rcpt_cys_sf"/>
</dbReference>
<dbReference type="InterPro" id="IPR000742">
    <property type="entry name" value="EGF"/>
</dbReference>
<dbReference type="InterPro" id="IPR035892">
    <property type="entry name" value="C2_domain_sf"/>
</dbReference>
<dbReference type="Pfam" id="PF07645">
    <property type="entry name" value="EGF_CA"/>
    <property type="match status" value="4"/>
</dbReference>
<comment type="similarity">
    <text evidence="2">Belongs to the fibulin family.</text>
</comment>
<dbReference type="Pfam" id="PF00008">
    <property type="entry name" value="EGF"/>
    <property type="match status" value="1"/>
</dbReference>
<feature type="compositionally biased region" description="Basic and acidic residues" evidence="13">
    <location>
        <begin position="466"/>
        <end position="477"/>
    </location>
</feature>
<accession>A0A6A4TL34</accession>
<sequence length="809" mass="89955">MYRSFQLDQTATNENLVSLCDVGSSCIYPALYPAWTRTDVDECRVLPDACRGDMRCVNQNGGYLCLPRTLYNQPFRPETPALPEPAYPDTSGVFSDPSFIPAARSVEPSYPRVRGTAQCVLGYSAAEDGTCNDIDECETNSHHCNPTQVCINTAGGYTCSCSEGYWLIGGQCQDIDECRYGYCQQLCANVPGSYSCSCNPGFILNPDSRTCQDVDECEDEPCSHGCFNTYGSFMCNCDEGFELASDGTSCIDLDECSFSEFLCQHRCVNTPGSFSCICPPGYYVYEDGRSCEDINECDTGNNTCTTAQVCFNFQGGYTCLDALQCRPPYIEVTDNQCMCSAENPACREKPFTILYRHMDLSSGRSVPADIFQMQATTRYPGAFYIFQIKSGNDGREFYMRETVEVRRGRIKRDKDQTRSRLWWMSSARCTYAERKAELLGTRHPNYSPEASFHQGQMAEYLSPGSARRDTLRDRDSTEGPQSPGWTLKPGGPQRLSSSMFDLSSPQMQRFDSVSSVLSSTSSAVGSVESSLDSITLSGDERDLGKVCVRLNYQEALEQVWITLVQCSDLNLPPDGAEQPRIGFKGIITIPKPVQFKSSVKDHCQDASFMETFVFALRLQQLRCSALVLRLQTHNPKKRTVAECVLSLRQLGPEETDHWLDLNSPSKSSVCHSELHLTTCFQPVNGRLQLQILAAQNLPASSSPLTQAFFVKAEMHQSGQVLMKKKTRVTKAPGGQCHWAETFHFRLAALGDACSLSVKLYSRSSVRRKQCLGQVHLGSDSPVPEAVEQWKDMMANPEKVVTAWHRLSAS</sequence>
<evidence type="ECO:0000259" key="14">
    <source>
        <dbReference type="PROSITE" id="PS50004"/>
    </source>
</evidence>
<evidence type="ECO:0000256" key="4">
    <source>
        <dbReference type="ARBA" id="ARBA00022530"/>
    </source>
</evidence>
<evidence type="ECO:0000313" key="17">
    <source>
        <dbReference type="Proteomes" id="UP000438429"/>
    </source>
</evidence>
<feature type="domain" description="EGF-like" evidence="15">
    <location>
        <begin position="133"/>
        <end position="173"/>
    </location>
</feature>
<keyword evidence="10" id="KW-0325">Glycoprotein</keyword>
<evidence type="ECO:0000313" key="16">
    <source>
        <dbReference type="EMBL" id="KAF0043914.1"/>
    </source>
</evidence>
<organism evidence="16 17">
    <name type="scientific">Scophthalmus maximus</name>
    <name type="common">Turbot</name>
    <name type="synonym">Psetta maxima</name>
    <dbReference type="NCBI Taxonomy" id="52904"/>
    <lineage>
        <taxon>Eukaryota</taxon>
        <taxon>Metazoa</taxon>
        <taxon>Chordata</taxon>
        <taxon>Craniata</taxon>
        <taxon>Vertebrata</taxon>
        <taxon>Euteleostomi</taxon>
        <taxon>Actinopterygii</taxon>
        <taxon>Neopterygii</taxon>
        <taxon>Teleostei</taxon>
        <taxon>Neoteleostei</taxon>
        <taxon>Acanthomorphata</taxon>
        <taxon>Carangaria</taxon>
        <taxon>Pleuronectiformes</taxon>
        <taxon>Pleuronectoidei</taxon>
        <taxon>Scophthalmidae</taxon>
        <taxon>Scophthalmus</taxon>
    </lineage>
</organism>
<feature type="domain" description="EGF-like" evidence="15">
    <location>
        <begin position="252"/>
        <end position="292"/>
    </location>
</feature>
<evidence type="ECO:0000259" key="15">
    <source>
        <dbReference type="PROSITE" id="PS50026"/>
    </source>
</evidence>
<evidence type="ECO:0000256" key="7">
    <source>
        <dbReference type="ARBA" id="ARBA00022737"/>
    </source>
</evidence>
<evidence type="ECO:0000256" key="6">
    <source>
        <dbReference type="ARBA" id="ARBA00022729"/>
    </source>
</evidence>
<keyword evidence="9" id="KW-1015">Disulfide bond</keyword>
<comment type="caution">
    <text evidence="12">Lacks conserved residue(s) required for the propagation of feature annotation.</text>
</comment>
<dbReference type="Gene3D" id="2.60.40.150">
    <property type="entry name" value="C2 domain"/>
    <property type="match status" value="2"/>
</dbReference>
<dbReference type="SMART" id="SM00181">
    <property type="entry name" value="EGF"/>
    <property type="match status" value="5"/>
</dbReference>
<dbReference type="InterPro" id="IPR000008">
    <property type="entry name" value="C2_dom"/>
</dbReference>
<dbReference type="FunFam" id="2.10.25.10:FF:000091">
    <property type="entry name" value="Fibulin 5"/>
    <property type="match status" value="1"/>
</dbReference>
<evidence type="ECO:0000256" key="5">
    <source>
        <dbReference type="ARBA" id="ARBA00022536"/>
    </source>
</evidence>
<keyword evidence="5 12" id="KW-0245">EGF-like domain</keyword>
<dbReference type="SUPFAM" id="SSF57196">
    <property type="entry name" value="EGF/Laminin"/>
    <property type="match status" value="1"/>
</dbReference>
<dbReference type="FunFam" id="2.10.25.10:FF:000190">
    <property type="entry name" value="fibulin-5 isoform X2"/>
    <property type="match status" value="1"/>
</dbReference>
<dbReference type="InterPro" id="IPR000152">
    <property type="entry name" value="EGF-type_Asp/Asn_hydroxyl_site"/>
</dbReference>
<dbReference type="InterPro" id="IPR026823">
    <property type="entry name" value="cEGF"/>
</dbReference>
<dbReference type="Pfam" id="PF00168">
    <property type="entry name" value="C2"/>
    <property type="match status" value="2"/>
</dbReference>
<dbReference type="PANTHER" id="PTHR46887">
    <property type="entry name" value="TANDEM C2 DOMAINS NUCLEAR PROTEIN"/>
    <property type="match status" value="1"/>
</dbReference>
<dbReference type="Gene3D" id="2.10.25.10">
    <property type="entry name" value="Laminin"/>
    <property type="match status" value="6"/>
</dbReference>
<gene>
    <name evidence="16" type="ORF">F2P81_003072</name>
</gene>
<dbReference type="SUPFAM" id="SSF57184">
    <property type="entry name" value="Growth factor receptor domain"/>
    <property type="match status" value="1"/>
</dbReference>
<dbReference type="AlphaFoldDB" id="A0A6A4TL34"/>
<dbReference type="CDD" id="cd00054">
    <property type="entry name" value="EGF_CA"/>
    <property type="match status" value="4"/>
</dbReference>
<evidence type="ECO:0000256" key="12">
    <source>
        <dbReference type="PROSITE-ProRule" id="PRU00076"/>
    </source>
</evidence>
<dbReference type="SMART" id="SM00239">
    <property type="entry name" value="C2"/>
    <property type="match status" value="2"/>
</dbReference>
<dbReference type="SMART" id="SM00179">
    <property type="entry name" value="EGF_CA"/>
    <property type="match status" value="6"/>
</dbReference>
<keyword evidence="6" id="KW-0732">Signal</keyword>
<evidence type="ECO:0000256" key="1">
    <source>
        <dbReference type="ARBA" id="ARBA00004498"/>
    </source>
</evidence>
<dbReference type="InterPro" id="IPR030542">
    <property type="entry name" value="Tac2-N"/>
</dbReference>
<dbReference type="InterPro" id="IPR018097">
    <property type="entry name" value="EGF_Ca-bd_CS"/>
</dbReference>
<proteinExistence type="inferred from homology"/>